<gene>
    <name evidence="7" type="ORF">Q2T42_16690</name>
</gene>
<accession>A0AA96WPX9</accession>
<dbReference type="PANTHER" id="PTHR42910:SF1">
    <property type="entry name" value="MAJOR FACILITATOR SUPERFAMILY (MFS) PROFILE DOMAIN-CONTAINING PROTEIN"/>
    <property type="match status" value="1"/>
</dbReference>
<proteinExistence type="predicted"/>
<evidence type="ECO:0000259" key="6">
    <source>
        <dbReference type="PROSITE" id="PS50850"/>
    </source>
</evidence>
<evidence type="ECO:0000256" key="5">
    <source>
        <dbReference type="SAM" id="Phobius"/>
    </source>
</evidence>
<keyword evidence="2 5" id="KW-0812">Transmembrane</keyword>
<dbReference type="RefSeq" id="WP_316425764.1">
    <property type="nucleotide sequence ID" value="NZ_CP130144.1"/>
</dbReference>
<dbReference type="AlphaFoldDB" id="A0AA96WPX9"/>
<feature type="transmembrane region" description="Helical" evidence="5">
    <location>
        <begin position="158"/>
        <end position="175"/>
    </location>
</feature>
<feature type="transmembrane region" description="Helical" evidence="5">
    <location>
        <begin position="243"/>
        <end position="264"/>
    </location>
</feature>
<reference evidence="7" key="1">
    <citation type="journal article" date="2023" name="Plants (Basel)">
        <title>Genomic Analysis of Leptolyngbya boryana CZ1 Reveals Efficient Carbon Fixation Modules.</title>
        <authorList>
            <person name="Bai X."/>
            <person name="Wang H."/>
            <person name="Cheng W."/>
            <person name="Wang J."/>
            <person name="Ma M."/>
            <person name="Hu H."/>
            <person name="Song Z."/>
            <person name="Ma H."/>
            <person name="Fan Y."/>
            <person name="Du C."/>
            <person name="Xu J."/>
        </authorList>
    </citation>
    <scope>NUCLEOTIDE SEQUENCE</scope>
    <source>
        <strain evidence="7">CZ1</strain>
    </source>
</reference>
<protein>
    <submittedName>
        <fullName evidence="7">MFS transporter</fullName>
    </submittedName>
</protein>
<reference evidence="7" key="2">
    <citation type="submission" date="2023-07" db="EMBL/GenBank/DDBJ databases">
        <authorList>
            <person name="Bai X.-H."/>
            <person name="Wang H.-H."/>
            <person name="Wang J."/>
            <person name="Ma M.-Y."/>
            <person name="Hu H.-H."/>
            <person name="Song Z.-L."/>
            <person name="Ma H.-G."/>
            <person name="Fan Y."/>
            <person name="Du C.-Y."/>
            <person name="Xu J.-C."/>
        </authorList>
    </citation>
    <scope>NUCLEOTIDE SEQUENCE</scope>
    <source>
        <strain evidence="7">CZ1</strain>
    </source>
</reference>
<sequence>MHSSLVWLMAIASGATVANLYYNQPLLAMIAAQFNESAEAVGAIPMWTQIGYAMGILLIVPLGDRLERRRLIVTMTGITAIALLVAAVSPNLIGLNLASFAIGASAVSAQILVPFAAQLCEPAQRGKVIGMVMSGLFVGILMARMVSGIVGAKYGWQVMYESASGMMVLLAIVLAKSLPRSRSTLALSYPNLLRSMLDLLIHQPILQSSAWIGAMSFAAFSAFWSTLVFLLREPPYQFGSDVAGLFGLAGISGALAAPVVGRIADRRSSSFTLTLGISITIASFLVFWSLQAQLIGLMLGVVLIELGVQTTQISNQTTIYQLPVEFHSRLNAIYIMLYFVGGAIGSKLGTSAWNDWQWNGVCAVGLGLMLVACAGAFWRKRCIKA</sequence>
<dbReference type="SUPFAM" id="SSF103473">
    <property type="entry name" value="MFS general substrate transporter"/>
    <property type="match status" value="1"/>
</dbReference>
<dbReference type="InterPro" id="IPR011701">
    <property type="entry name" value="MFS"/>
</dbReference>
<comment type="subcellular location">
    <subcellularLocation>
        <location evidence="1">Cell membrane</location>
        <topology evidence="1">Multi-pass membrane protein</topology>
    </subcellularLocation>
</comment>
<feature type="transmembrane region" description="Helical" evidence="5">
    <location>
        <begin position="294"/>
        <end position="311"/>
    </location>
</feature>
<evidence type="ECO:0000256" key="3">
    <source>
        <dbReference type="ARBA" id="ARBA00022989"/>
    </source>
</evidence>
<dbReference type="InterPro" id="IPR020846">
    <property type="entry name" value="MFS_dom"/>
</dbReference>
<feature type="transmembrane region" description="Helical" evidence="5">
    <location>
        <begin position="70"/>
        <end position="89"/>
    </location>
</feature>
<dbReference type="GO" id="GO:0005886">
    <property type="term" value="C:plasma membrane"/>
    <property type="evidence" value="ECO:0007669"/>
    <property type="project" value="UniProtKB-SubCell"/>
</dbReference>
<keyword evidence="4 5" id="KW-0472">Membrane</keyword>
<evidence type="ECO:0000313" key="7">
    <source>
        <dbReference type="EMBL" id="WNZ43483.1"/>
    </source>
</evidence>
<organism evidence="7">
    <name type="scientific">Leptolyngbya boryana CZ1</name>
    <dbReference type="NCBI Taxonomy" id="3060204"/>
    <lineage>
        <taxon>Bacteria</taxon>
        <taxon>Bacillati</taxon>
        <taxon>Cyanobacteriota</taxon>
        <taxon>Cyanophyceae</taxon>
        <taxon>Leptolyngbyales</taxon>
        <taxon>Leptolyngbyaceae</taxon>
        <taxon>Leptolyngbya group</taxon>
        <taxon>Leptolyngbya</taxon>
    </lineage>
</organism>
<dbReference type="EMBL" id="CP130144">
    <property type="protein sequence ID" value="WNZ43483.1"/>
    <property type="molecule type" value="Genomic_DNA"/>
</dbReference>
<dbReference type="Pfam" id="PF07690">
    <property type="entry name" value="MFS_1"/>
    <property type="match status" value="1"/>
</dbReference>
<feature type="transmembrane region" description="Helical" evidence="5">
    <location>
        <begin position="210"/>
        <end position="231"/>
    </location>
</feature>
<dbReference type="CDD" id="cd17324">
    <property type="entry name" value="MFS_NepI_like"/>
    <property type="match status" value="1"/>
</dbReference>
<dbReference type="PROSITE" id="PS50850">
    <property type="entry name" value="MFS"/>
    <property type="match status" value="1"/>
</dbReference>
<feature type="domain" description="Major facilitator superfamily (MFS) profile" evidence="6">
    <location>
        <begin position="1"/>
        <end position="385"/>
    </location>
</feature>
<dbReference type="GO" id="GO:0022857">
    <property type="term" value="F:transmembrane transporter activity"/>
    <property type="evidence" value="ECO:0007669"/>
    <property type="project" value="InterPro"/>
</dbReference>
<feature type="transmembrane region" description="Helical" evidence="5">
    <location>
        <begin position="95"/>
        <end position="116"/>
    </location>
</feature>
<evidence type="ECO:0000256" key="2">
    <source>
        <dbReference type="ARBA" id="ARBA00022692"/>
    </source>
</evidence>
<evidence type="ECO:0000256" key="4">
    <source>
        <dbReference type="ARBA" id="ARBA00023136"/>
    </source>
</evidence>
<feature type="transmembrane region" description="Helical" evidence="5">
    <location>
        <begin position="271"/>
        <end position="288"/>
    </location>
</feature>
<dbReference type="PANTHER" id="PTHR42910">
    <property type="entry name" value="TRANSPORTER SCO4007-RELATED"/>
    <property type="match status" value="1"/>
</dbReference>
<feature type="transmembrane region" description="Helical" evidence="5">
    <location>
        <begin position="128"/>
        <end position="152"/>
    </location>
</feature>
<evidence type="ECO:0000256" key="1">
    <source>
        <dbReference type="ARBA" id="ARBA00004651"/>
    </source>
</evidence>
<dbReference type="InterPro" id="IPR036259">
    <property type="entry name" value="MFS_trans_sf"/>
</dbReference>
<feature type="transmembrane region" description="Helical" evidence="5">
    <location>
        <begin position="332"/>
        <end position="350"/>
    </location>
</feature>
<name>A0AA96WPX9_LEPBY</name>
<feature type="transmembrane region" description="Helical" evidence="5">
    <location>
        <begin position="356"/>
        <end position="378"/>
    </location>
</feature>
<dbReference type="Gene3D" id="1.20.1250.20">
    <property type="entry name" value="MFS general substrate transporter like domains"/>
    <property type="match status" value="1"/>
</dbReference>
<keyword evidence="3 5" id="KW-1133">Transmembrane helix</keyword>
<feature type="transmembrane region" description="Helical" evidence="5">
    <location>
        <begin position="44"/>
        <end position="63"/>
    </location>
</feature>